<keyword evidence="2" id="KW-0488">Methylation</keyword>
<evidence type="ECO:0000256" key="6">
    <source>
        <dbReference type="SAM" id="Phobius"/>
    </source>
</evidence>
<comment type="caution">
    <text evidence="7">The sequence shown here is derived from an EMBL/GenBank/DDBJ whole genome shotgun (WGS) entry which is preliminary data.</text>
</comment>
<name>A0A3E2W3S6_CLOIN</name>
<sequence length="147" mass="15677">MNVKNLKKNKKGFTLVEIIVVLVIVGILMALAVPAVMKYINEAAETKVQSQVRAGYVAAQSYATSQIGENPGISNDDLKQKVNNVDAINGELGLSKTGEGAAAKYPEGAVESIVCELTDKKIDSCTIKVVGSSDEYTATQTDIKKKQ</sequence>
<protein>
    <submittedName>
        <fullName evidence="7">Prepilin-type N-terminal cleavage/methylation domain-containing protein</fullName>
    </submittedName>
</protein>
<organism evidence="7 8">
    <name type="scientific">Clostridium innocuum</name>
    <dbReference type="NCBI Taxonomy" id="1522"/>
    <lineage>
        <taxon>Bacteria</taxon>
        <taxon>Bacillati</taxon>
        <taxon>Bacillota</taxon>
        <taxon>Clostridia</taxon>
        <taxon>Eubacteriales</taxon>
        <taxon>Clostridiaceae</taxon>
        <taxon>Clostridium</taxon>
    </lineage>
</organism>
<dbReference type="PANTHER" id="PTHR30093:SF44">
    <property type="entry name" value="TYPE II SECRETION SYSTEM CORE PROTEIN G"/>
    <property type="match status" value="1"/>
</dbReference>
<keyword evidence="5 6" id="KW-0472">Membrane</keyword>
<evidence type="ECO:0000313" key="8">
    <source>
        <dbReference type="Proteomes" id="UP000260025"/>
    </source>
</evidence>
<dbReference type="RefSeq" id="WP_117441417.1">
    <property type="nucleotide sequence ID" value="NZ_JAJFEN010000057.1"/>
</dbReference>
<dbReference type="NCBIfam" id="TIGR02532">
    <property type="entry name" value="IV_pilin_GFxxxE"/>
    <property type="match status" value="1"/>
</dbReference>
<dbReference type="Pfam" id="PF07963">
    <property type="entry name" value="N_methyl"/>
    <property type="match status" value="1"/>
</dbReference>
<keyword evidence="4 6" id="KW-1133">Transmembrane helix</keyword>
<evidence type="ECO:0000313" key="7">
    <source>
        <dbReference type="EMBL" id="RGC18928.1"/>
    </source>
</evidence>
<evidence type="ECO:0000256" key="4">
    <source>
        <dbReference type="ARBA" id="ARBA00022989"/>
    </source>
</evidence>
<accession>A0A3E2W3S6</accession>
<dbReference type="Proteomes" id="UP000260025">
    <property type="component" value="Unassembled WGS sequence"/>
</dbReference>
<dbReference type="OrthoDB" id="1654708at2"/>
<dbReference type="SUPFAM" id="SSF54523">
    <property type="entry name" value="Pili subunits"/>
    <property type="match status" value="1"/>
</dbReference>
<comment type="subcellular location">
    <subcellularLocation>
        <location evidence="1">Membrane</location>
        <topology evidence="1">Single-pass membrane protein</topology>
    </subcellularLocation>
</comment>
<keyword evidence="3 6" id="KW-0812">Transmembrane</keyword>
<dbReference type="InterPro" id="IPR012902">
    <property type="entry name" value="N_methyl_site"/>
</dbReference>
<dbReference type="Gene3D" id="3.30.700.10">
    <property type="entry name" value="Glycoprotein, Type 4 Pilin"/>
    <property type="match status" value="1"/>
</dbReference>
<proteinExistence type="predicted"/>
<gene>
    <name evidence="7" type="ORF">DXA38_00120</name>
</gene>
<evidence type="ECO:0000256" key="1">
    <source>
        <dbReference type="ARBA" id="ARBA00004167"/>
    </source>
</evidence>
<evidence type="ECO:0000256" key="2">
    <source>
        <dbReference type="ARBA" id="ARBA00022481"/>
    </source>
</evidence>
<dbReference type="PROSITE" id="PS00409">
    <property type="entry name" value="PROKAR_NTER_METHYL"/>
    <property type="match status" value="1"/>
</dbReference>
<dbReference type="InterPro" id="IPR045584">
    <property type="entry name" value="Pilin-like"/>
</dbReference>
<dbReference type="AlphaFoldDB" id="A0A3E2W3S6"/>
<dbReference type="PANTHER" id="PTHR30093">
    <property type="entry name" value="GENERAL SECRETION PATHWAY PROTEIN G"/>
    <property type="match status" value="1"/>
</dbReference>
<evidence type="ECO:0000256" key="3">
    <source>
        <dbReference type="ARBA" id="ARBA00022692"/>
    </source>
</evidence>
<reference evidence="7 8" key="1">
    <citation type="submission" date="2018-08" db="EMBL/GenBank/DDBJ databases">
        <title>A genome reference for cultivated species of the human gut microbiota.</title>
        <authorList>
            <person name="Zou Y."/>
            <person name="Xue W."/>
            <person name="Luo G."/>
        </authorList>
    </citation>
    <scope>NUCLEOTIDE SEQUENCE [LARGE SCALE GENOMIC DNA]</scope>
    <source>
        <strain evidence="7 8">OF01-2LB</strain>
    </source>
</reference>
<dbReference type="GO" id="GO:0016020">
    <property type="term" value="C:membrane"/>
    <property type="evidence" value="ECO:0007669"/>
    <property type="project" value="UniProtKB-SubCell"/>
</dbReference>
<evidence type="ECO:0000256" key="5">
    <source>
        <dbReference type="ARBA" id="ARBA00023136"/>
    </source>
</evidence>
<feature type="transmembrane region" description="Helical" evidence="6">
    <location>
        <begin position="12"/>
        <end position="37"/>
    </location>
</feature>
<dbReference type="EMBL" id="QVEV01000001">
    <property type="protein sequence ID" value="RGC18928.1"/>
    <property type="molecule type" value="Genomic_DNA"/>
</dbReference>